<sequence length="122" mass="14139">MVPKIWEDDTEEQMRNIVDIVRTKLIDMYNTNLHTPLSVNITINTVTVLKPDEDNDDSNLIDYFNELEENEIEDAEEDDDAIVFERSTISLSSLVPTHDFDGNDYCTICMDNFDHSNDDTFI</sequence>
<dbReference type="Proteomes" id="UP001345219">
    <property type="component" value="Chromosome 15"/>
</dbReference>
<accession>A0AAN7Q1B5</accession>
<keyword evidence="2" id="KW-1185">Reference proteome</keyword>
<gene>
    <name evidence="1" type="ORF">SAY87_018834</name>
</gene>
<dbReference type="EMBL" id="JAXIOK010000012">
    <property type="protein sequence ID" value="KAK4757533.1"/>
    <property type="molecule type" value="Genomic_DNA"/>
</dbReference>
<protein>
    <submittedName>
        <fullName evidence="1">Uncharacterized protein</fullName>
    </submittedName>
</protein>
<organism evidence="1 2">
    <name type="scientific">Trapa incisa</name>
    <dbReference type="NCBI Taxonomy" id="236973"/>
    <lineage>
        <taxon>Eukaryota</taxon>
        <taxon>Viridiplantae</taxon>
        <taxon>Streptophyta</taxon>
        <taxon>Embryophyta</taxon>
        <taxon>Tracheophyta</taxon>
        <taxon>Spermatophyta</taxon>
        <taxon>Magnoliopsida</taxon>
        <taxon>eudicotyledons</taxon>
        <taxon>Gunneridae</taxon>
        <taxon>Pentapetalae</taxon>
        <taxon>rosids</taxon>
        <taxon>malvids</taxon>
        <taxon>Myrtales</taxon>
        <taxon>Lythraceae</taxon>
        <taxon>Trapa</taxon>
    </lineage>
</organism>
<dbReference type="AlphaFoldDB" id="A0AAN7Q1B5"/>
<comment type="caution">
    <text evidence="1">The sequence shown here is derived from an EMBL/GenBank/DDBJ whole genome shotgun (WGS) entry which is preliminary data.</text>
</comment>
<evidence type="ECO:0000313" key="2">
    <source>
        <dbReference type="Proteomes" id="UP001345219"/>
    </source>
</evidence>
<reference evidence="1 2" key="1">
    <citation type="journal article" date="2023" name="Hortic Res">
        <title>Pangenome of water caltrop reveals structural variations and asymmetric subgenome divergence after allopolyploidization.</title>
        <authorList>
            <person name="Zhang X."/>
            <person name="Chen Y."/>
            <person name="Wang L."/>
            <person name="Yuan Y."/>
            <person name="Fang M."/>
            <person name="Shi L."/>
            <person name="Lu R."/>
            <person name="Comes H.P."/>
            <person name="Ma Y."/>
            <person name="Chen Y."/>
            <person name="Huang G."/>
            <person name="Zhou Y."/>
            <person name="Zheng Z."/>
            <person name="Qiu Y."/>
        </authorList>
    </citation>
    <scope>NUCLEOTIDE SEQUENCE [LARGE SCALE GENOMIC DNA]</scope>
    <source>
        <tissue evidence="1">Roots</tissue>
    </source>
</reference>
<evidence type="ECO:0000313" key="1">
    <source>
        <dbReference type="EMBL" id="KAK4757533.1"/>
    </source>
</evidence>
<name>A0AAN7Q1B5_9MYRT</name>
<proteinExistence type="predicted"/>